<keyword evidence="15" id="KW-0812">Transmembrane</keyword>
<evidence type="ECO:0000256" key="4">
    <source>
        <dbReference type="ARBA" id="ARBA00022723"/>
    </source>
</evidence>
<dbReference type="SUPFAM" id="SSF48225">
    <property type="entry name" value="Seven-hairpin glycosidases"/>
    <property type="match status" value="1"/>
</dbReference>
<proteinExistence type="inferred from homology"/>
<evidence type="ECO:0000313" key="16">
    <source>
        <dbReference type="EMBL" id="KAL3663041.1"/>
    </source>
</evidence>
<keyword evidence="15" id="KW-0472">Membrane</keyword>
<evidence type="ECO:0000256" key="14">
    <source>
        <dbReference type="SAM" id="MobiDB-lite"/>
    </source>
</evidence>
<keyword evidence="5 13" id="KW-0378">Hydrolase</keyword>
<evidence type="ECO:0000256" key="9">
    <source>
        <dbReference type="ARBA" id="ARBA00048605"/>
    </source>
</evidence>
<comment type="cofactor">
    <cofactor evidence="1 11">
        <name>Ca(2+)</name>
        <dbReference type="ChEBI" id="CHEBI:29108"/>
    </cofactor>
</comment>
<keyword evidence="17" id="KW-1185">Reference proteome</keyword>
<keyword evidence="4 11" id="KW-0479">Metal-binding</keyword>
<evidence type="ECO:0000313" key="17">
    <source>
        <dbReference type="Proteomes" id="UP001632037"/>
    </source>
</evidence>
<evidence type="ECO:0000256" key="5">
    <source>
        <dbReference type="ARBA" id="ARBA00022801"/>
    </source>
</evidence>
<dbReference type="GO" id="GO:0046872">
    <property type="term" value="F:metal ion binding"/>
    <property type="evidence" value="ECO:0007669"/>
    <property type="project" value="UniProtKB-KW"/>
</dbReference>
<evidence type="ECO:0000256" key="2">
    <source>
        <dbReference type="ARBA" id="ARBA00004922"/>
    </source>
</evidence>
<feature type="active site" evidence="10">
    <location>
        <position position="295"/>
    </location>
</feature>
<keyword evidence="13" id="KW-0326">Glycosidase</keyword>
<evidence type="ECO:0000256" key="3">
    <source>
        <dbReference type="ARBA" id="ARBA00007658"/>
    </source>
</evidence>
<feature type="disulfide bond" evidence="12">
    <location>
        <begin position="360"/>
        <end position="389"/>
    </location>
</feature>
<evidence type="ECO:0000256" key="10">
    <source>
        <dbReference type="PIRSR" id="PIRSR601382-1"/>
    </source>
</evidence>
<dbReference type="InterPro" id="IPR001382">
    <property type="entry name" value="Glyco_hydro_47"/>
</dbReference>
<dbReference type="InterPro" id="IPR050749">
    <property type="entry name" value="Glycosyl_Hydrolase_47"/>
</dbReference>
<feature type="transmembrane region" description="Helical" evidence="15">
    <location>
        <begin position="14"/>
        <end position="35"/>
    </location>
</feature>
<gene>
    <name evidence="16" type="ORF">V7S43_011982</name>
</gene>
<keyword evidence="6 11" id="KW-0106">Calcium</keyword>
<comment type="catalytic activity">
    <reaction evidence="8">
        <text>N(4)-(alpha-D-Man-(1-&gt;2)-alpha-D-Man-(1-&gt;2)-alpha-D-Man-(1-&gt;3)-[alpha-D-Man-(1-&gt;3)-[alpha-D-Man-(1-&gt;2)-alpha-D-Man-(1-&gt;6)]-alpha-D-Man-(1-&gt;6)]-beta-D-Man-(1-&gt;4)-beta-D-GlcNAc-(1-&gt;4)-beta-D-GlcNAc)-L-asparaginyl-[protein] (N-glucan mannose isomer 8A1,2,3B1,3) + 3 H2O = N(4)-(alpha-D-Man-(1-&gt;3)-[alpha-D-Man-(1-&gt;3)-[alpha-D-Man-(1-&gt;6)]-alpha-D-Man-(1-&gt;6)]-beta-D-Man-(1-&gt;4)-beta-D-GlcNAc-(1-&gt;4)-beta-D-GlcNAc)-L-asparaginyl-[protein] (N-glucan mannose isomer 5A1,2) + 3 beta-D-mannose</text>
        <dbReference type="Rhea" id="RHEA:56028"/>
        <dbReference type="Rhea" id="RHEA-COMP:14358"/>
        <dbReference type="Rhea" id="RHEA-COMP:14367"/>
        <dbReference type="ChEBI" id="CHEBI:15377"/>
        <dbReference type="ChEBI" id="CHEBI:28563"/>
        <dbReference type="ChEBI" id="CHEBI:59087"/>
        <dbReference type="ChEBI" id="CHEBI:60628"/>
        <dbReference type="EC" id="3.2.1.113"/>
    </reaction>
</comment>
<dbReference type="InterPro" id="IPR012341">
    <property type="entry name" value="6hp_glycosidase-like_sf"/>
</dbReference>
<comment type="catalytic activity">
    <reaction evidence="9">
        <text>N(4)-(alpha-D-Man-(1-&gt;2)-alpha-D-Man-(1-&gt;2)-alpha-D-Man-(1-&gt;3)-[alpha-D-Man-(1-&gt;2)-alpha-D-Man-(1-&gt;3)-[alpha-D-Man-(1-&gt;2)-alpha-D-Man-(1-&gt;6)]-alpha-D-Man-(1-&gt;6)]-beta-D-Man-(1-&gt;4)-beta-D-GlcNAc-(1-&gt;4)-beta-D-GlcNAc)-L-asparaginyl-[protein] (N-glucan mannose isomer 9A1,2,3B1,2,3) + 4 H2O = N(4)-(alpha-D-Man-(1-&gt;3)-[alpha-D-Man-(1-&gt;3)-[alpha-D-Man-(1-&gt;6)]-alpha-D-Man-(1-&gt;6)]-beta-D-Man-(1-&gt;4)-beta-D-GlcNAc-(1-&gt;4)-beta-D-GlcNAc)-L-asparaginyl-[protein] (N-glucan mannose isomer 5A1,2) + 4 beta-D-mannose</text>
        <dbReference type="Rhea" id="RHEA:56008"/>
        <dbReference type="Rhea" id="RHEA-COMP:14356"/>
        <dbReference type="Rhea" id="RHEA-COMP:14367"/>
        <dbReference type="ChEBI" id="CHEBI:15377"/>
        <dbReference type="ChEBI" id="CHEBI:28563"/>
        <dbReference type="ChEBI" id="CHEBI:59087"/>
        <dbReference type="ChEBI" id="CHEBI:139493"/>
        <dbReference type="EC" id="3.2.1.113"/>
    </reaction>
</comment>
<dbReference type="PANTHER" id="PTHR11742">
    <property type="entry name" value="MANNOSYL-OLIGOSACCHARIDE ALPHA-1,2-MANNOSIDASE-RELATED"/>
    <property type="match status" value="1"/>
</dbReference>
<sequence>MKERAAKRGAGQKLLWAMVAVMAVLSLFLLSYSHLVYLPAMIEEKDYHQFLRAGHRHRARDMDVSLRDFYKRETFNEDQQKVVNMTRHAWKGYRKFADWRDFLDMPSLEGRSVYGHDMALTAVDSLDTLFLMGLHDEFDEASAWVKANLSETMFQSSTVSFFEITIRSLGGLLSAYYLSGEKHFLNLADSLGRSLQMGFTCGTGNFVPCRAVDLKDHVSYDEPPLSEVGSFQLEFSYLAHATEDDSFMIQVKNVNTLMVNLVRMHFPNGLIPVNMDWRGLQAQPGSDISVGALGDSHYEYLLKQWLLTGKQDNQLRDMYVTAVAGIQAELLGHSYPSNYAFIGKKNFLGELEPAMEHLTCFAPGMLALGYFHGMPTSHLELAKELTETCVQMYLQSKSGLAPEKTQFTAQLDPSNANQDARPELSTPPDQDYNILRPETVESLMILYRVTGEETYREYGRTIMESFEKQSKVEAGGYRSTSDVWNGNPTTKTGPMESFFIAETLKYLFLLFSDDDILPLDEIVFNTEAHPFPMWR</sequence>
<feature type="active site" evidence="10">
    <location>
        <position position="438"/>
    </location>
</feature>
<protein>
    <recommendedName>
        <fullName evidence="13">alpha-1,2-Mannosidase</fullName>
        <ecNumber evidence="13">3.2.1.-</ecNumber>
    </recommendedName>
</protein>
<evidence type="ECO:0000256" key="13">
    <source>
        <dbReference type="RuleBase" id="RU361193"/>
    </source>
</evidence>
<dbReference type="EC" id="3.2.1.-" evidence="13"/>
<dbReference type="EMBL" id="JBIMZQ010000029">
    <property type="protein sequence ID" value="KAL3663041.1"/>
    <property type="molecule type" value="Genomic_DNA"/>
</dbReference>
<comment type="pathway">
    <text evidence="2">Protein modification; protein glycosylation.</text>
</comment>
<evidence type="ECO:0000256" key="11">
    <source>
        <dbReference type="PIRSR" id="PIRSR601382-2"/>
    </source>
</evidence>
<dbReference type="Proteomes" id="UP001632037">
    <property type="component" value="Unassembled WGS sequence"/>
</dbReference>
<dbReference type="PRINTS" id="PR00747">
    <property type="entry name" value="GLYHDRLASE47"/>
</dbReference>
<name>A0ABD3FBF4_9STRA</name>
<evidence type="ECO:0000256" key="1">
    <source>
        <dbReference type="ARBA" id="ARBA00001913"/>
    </source>
</evidence>
<comment type="caution">
    <text evidence="16">The sequence shown here is derived from an EMBL/GenBank/DDBJ whole genome shotgun (WGS) entry which is preliminary data.</text>
</comment>
<feature type="binding site" evidence="11">
    <location>
        <position position="526"/>
    </location>
    <ligand>
        <name>Ca(2+)</name>
        <dbReference type="ChEBI" id="CHEBI:29108"/>
    </ligand>
</feature>
<dbReference type="GO" id="GO:0004571">
    <property type="term" value="F:mannosyl-oligosaccharide 1,2-alpha-mannosidase activity"/>
    <property type="evidence" value="ECO:0007669"/>
    <property type="project" value="UniProtKB-EC"/>
</dbReference>
<keyword evidence="15" id="KW-1133">Transmembrane helix</keyword>
<dbReference type="PANTHER" id="PTHR11742:SF55">
    <property type="entry name" value="ENDOPLASMIC RETICULUM MANNOSYL-OLIGOSACCHARIDE 1,2-ALPHA-MANNOSIDASE"/>
    <property type="match status" value="1"/>
</dbReference>
<comment type="similarity">
    <text evidence="3 13">Belongs to the glycosyl hydrolase 47 family.</text>
</comment>
<accession>A0ABD3FBF4</accession>
<reference evidence="16 17" key="1">
    <citation type="submission" date="2024-09" db="EMBL/GenBank/DDBJ databases">
        <title>Genome sequencing and assembly of Phytophthora oleae, isolate VK10A, causative agent of rot of olive drupes.</title>
        <authorList>
            <person name="Conti Taguali S."/>
            <person name="Riolo M."/>
            <person name="La Spada F."/>
            <person name="Cacciola S.O."/>
            <person name="Dionisio G."/>
        </authorList>
    </citation>
    <scope>NUCLEOTIDE SEQUENCE [LARGE SCALE GENOMIC DNA]</scope>
    <source>
        <strain evidence="16 17">VK10A</strain>
    </source>
</reference>
<dbReference type="Gene3D" id="1.50.10.10">
    <property type="match status" value="1"/>
</dbReference>
<evidence type="ECO:0000256" key="8">
    <source>
        <dbReference type="ARBA" id="ARBA00047669"/>
    </source>
</evidence>
<evidence type="ECO:0000256" key="12">
    <source>
        <dbReference type="PIRSR" id="PIRSR601382-3"/>
    </source>
</evidence>
<keyword evidence="7 12" id="KW-1015">Disulfide bond</keyword>
<evidence type="ECO:0000256" key="6">
    <source>
        <dbReference type="ARBA" id="ARBA00022837"/>
    </source>
</evidence>
<feature type="active site" description="Proton donor" evidence="10">
    <location>
        <position position="403"/>
    </location>
</feature>
<dbReference type="Pfam" id="PF01532">
    <property type="entry name" value="Glyco_hydro_47"/>
    <property type="match status" value="1"/>
</dbReference>
<evidence type="ECO:0000256" key="7">
    <source>
        <dbReference type="ARBA" id="ARBA00023157"/>
    </source>
</evidence>
<evidence type="ECO:0000256" key="15">
    <source>
        <dbReference type="SAM" id="Phobius"/>
    </source>
</evidence>
<dbReference type="AlphaFoldDB" id="A0ABD3FBF4"/>
<feature type="region of interest" description="Disordered" evidence="14">
    <location>
        <begin position="412"/>
        <end position="432"/>
    </location>
</feature>
<organism evidence="16 17">
    <name type="scientific">Phytophthora oleae</name>
    <dbReference type="NCBI Taxonomy" id="2107226"/>
    <lineage>
        <taxon>Eukaryota</taxon>
        <taxon>Sar</taxon>
        <taxon>Stramenopiles</taxon>
        <taxon>Oomycota</taxon>
        <taxon>Peronosporomycetes</taxon>
        <taxon>Peronosporales</taxon>
        <taxon>Peronosporaceae</taxon>
        <taxon>Phytophthora</taxon>
    </lineage>
</organism>
<feature type="active site" description="Proton donor" evidence="10">
    <location>
        <position position="163"/>
    </location>
</feature>
<dbReference type="InterPro" id="IPR036026">
    <property type="entry name" value="Seven-hairpin_glycosidases"/>
</dbReference>